<dbReference type="CDD" id="cd01184">
    <property type="entry name" value="INT_C_like_1"/>
    <property type="match status" value="1"/>
</dbReference>
<evidence type="ECO:0000256" key="3">
    <source>
        <dbReference type="ARBA" id="ARBA00023125"/>
    </source>
</evidence>
<keyword evidence="4" id="KW-0233">DNA recombination</keyword>
<keyword evidence="3" id="KW-0238">DNA-binding</keyword>
<evidence type="ECO:0000256" key="1">
    <source>
        <dbReference type="ARBA" id="ARBA00008857"/>
    </source>
</evidence>
<dbReference type="RefSeq" id="WP_232091505.1">
    <property type="nucleotide sequence ID" value="NZ_AP021927.1"/>
</dbReference>
<dbReference type="Proteomes" id="UP000515756">
    <property type="component" value="Chromosome"/>
</dbReference>
<organism evidence="6 7">
    <name type="scientific">Aeromonas caviae</name>
    <name type="common">Aeromonas punctata</name>
    <dbReference type="NCBI Taxonomy" id="648"/>
    <lineage>
        <taxon>Bacteria</taxon>
        <taxon>Pseudomonadati</taxon>
        <taxon>Pseudomonadota</taxon>
        <taxon>Gammaproteobacteria</taxon>
        <taxon>Aeromonadales</taxon>
        <taxon>Aeromonadaceae</taxon>
        <taxon>Aeromonas</taxon>
    </lineage>
</organism>
<comment type="similarity">
    <text evidence="1">Belongs to the 'phage' integrase family.</text>
</comment>
<dbReference type="GO" id="GO:0015074">
    <property type="term" value="P:DNA integration"/>
    <property type="evidence" value="ECO:0007669"/>
    <property type="project" value="UniProtKB-KW"/>
</dbReference>
<feature type="domain" description="Tyr recombinase" evidence="5">
    <location>
        <begin position="54"/>
        <end position="236"/>
    </location>
</feature>
<sequence length="239" mass="27038">MVKFKDELLNSGKSPTTINKYLQKLSLLFIWLGNHHEGIVNHFAGLKLQRVKEVNARCGYTSAEKQRLIQWAKQQEPYRKWIALLGLYTGARANEICQLYADDVQQVDEVWCLNIRDNRPDQKLKTANSARLIPIHSSLIACGFINFVQERAGGRLFPELPHRQDGYSHLWGQWFSRHRPVGKDFHSLRHTVATALKEHGVPLQYAAAILGHTNGAISYDRYGGGVAVDKLQAAIEAAL</sequence>
<dbReference type="PANTHER" id="PTHR30349">
    <property type="entry name" value="PHAGE INTEGRASE-RELATED"/>
    <property type="match status" value="1"/>
</dbReference>
<dbReference type="InterPro" id="IPR050090">
    <property type="entry name" value="Tyrosine_recombinase_XerCD"/>
</dbReference>
<dbReference type="GO" id="GO:0006310">
    <property type="term" value="P:DNA recombination"/>
    <property type="evidence" value="ECO:0007669"/>
    <property type="project" value="UniProtKB-KW"/>
</dbReference>
<evidence type="ECO:0000313" key="7">
    <source>
        <dbReference type="Proteomes" id="UP000515756"/>
    </source>
</evidence>
<dbReference type="PANTHER" id="PTHR30349:SF41">
    <property type="entry name" value="INTEGRASE_RECOMBINASE PROTEIN MJ0367-RELATED"/>
    <property type="match status" value="1"/>
</dbReference>
<evidence type="ECO:0000256" key="4">
    <source>
        <dbReference type="ARBA" id="ARBA00023172"/>
    </source>
</evidence>
<gene>
    <name evidence="6" type="ORF">WP2W18E01_23830</name>
</gene>
<dbReference type="Gene3D" id="1.10.443.10">
    <property type="entry name" value="Intergrase catalytic core"/>
    <property type="match status" value="1"/>
</dbReference>
<keyword evidence="2" id="KW-0229">DNA integration</keyword>
<name>A0A6S4T8A7_AERCA</name>
<evidence type="ECO:0000313" key="6">
    <source>
        <dbReference type="EMBL" id="BBQ30801.1"/>
    </source>
</evidence>
<evidence type="ECO:0000259" key="5">
    <source>
        <dbReference type="PROSITE" id="PS51898"/>
    </source>
</evidence>
<reference evidence="6 7" key="1">
    <citation type="submission" date="2019-12" db="EMBL/GenBank/DDBJ databases">
        <title>complete genome sequences of Aeromonas caviae str. WP2-W18-ESBL-01 isolated from wastewater treatment plant effluent.</title>
        <authorList>
            <person name="Sekizuka T."/>
            <person name="Itokawa K."/>
            <person name="Yatsu K."/>
            <person name="Inamine Y."/>
            <person name="Kuroda M."/>
        </authorList>
    </citation>
    <scope>NUCLEOTIDE SEQUENCE [LARGE SCALE GENOMIC DNA]</scope>
    <source>
        <strain evidence="6 7">WP2-W18-ESBL-01</strain>
    </source>
</reference>
<dbReference type="EMBL" id="AP021927">
    <property type="protein sequence ID" value="BBQ30801.1"/>
    <property type="molecule type" value="Genomic_DNA"/>
</dbReference>
<dbReference type="AlphaFoldDB" id="A0A6S4T8A7"/>
<dbReference type="InterPro" id="IPR011010">
    <property type="entry name" value="DNA_brk_join_enz"/>
</dbReference>
<dbReference type="SUPFAM" id="SSF56349">
    <property type="entry name" value="DNA breaking-rejoining enzymes"/>
    <property type="match status" value="1"/>
</dbReference>
<proteinExistence type="inferred from homology"/>
<protein>
    <recommendedName>
        <fullName evidence="5">Tyr recombinase domain-containing protein</fullName>
    </recommendedName>
</protein>
<dbReference type="PROSITE" id="PS51898">
    <property type="entry name" value="TYR_RECOMBINASE"/>
    <property type="match status" value="1"/>
</dbReference>
<dbReference type="InterPro" id="IPR002104">
    <property type="entry name" value="Integrase_catalytic"/>
</dbReference>
<evidence type="ECO:0000256" key="2">
    <source>
        <dbReference type="ARBA" id="ARBA00022908"/>
    </source>
</evidence>
<dbReference type="GO" id="GO:0003677">
    <property type="term" value="F:DNA binding"/>
    <property type="evidence" value="ECO:0007669"/>
    <property type="project" value="UniProtKB-KW"/>
</dbReference>
<dbReference type="InterPro" id="IPR013762">
    <property type="entry name" value="Integrase-like_cat_sf"/>
</dbReference>
<dbReference type="Pfam" id="PF00589">
    <property type="entry name" value="Phage_integrase"/>
    <property type="match status" value="1"/>
</dbReference>
<accession>A0A6S4T8A7</accession>